<evidence type="ECO:0000313" key="1">
    <source>
        <dbReference type="EMBL" id="EIM63973.1"/>
    </source>
</evidence>
<dbReference type="eggNOG" id="ENOG502Z943">
    <property type="taxonomic scope" value="Bacteria"/>
</dbReference>
<dbReference type="OrthoDB" id="6139076at2"/>
<organism evidence="1 2">
    <name type="scientific">Desulfobacter postgatei 2ac9</name>
    <dbReference type="NCBI Taxonomy" id="879212"/>
    <lineage>
        <taxon>Bacteria</taxon>
        <taxon>Pseudomonadati</taxon>
        <taxon>Thermodesulfobacteriota</taxon>
        <taxon>Desulfobacteria</taxon>
        <taxon>Desulfobacterales</taxon>
        <taxon>Desulfobacteraceae</taxon>
        <taxon>Desulfobacter</taxon>
    </lineage>
</organism>
<reference evidence="1 2" key="1">
    <citation type="submission" date="2011-09" db="EMBL/GenBank/DDBJ databases">
        <authorList>
            <consortium name="US DOE Joint Genome Institute (JGI-PGF)"/>
            <person name="Lucas S."/>
            <person name="Han J."/>
            <person name="Lapidus A."/>
            <person name="Cheng J.-F."/>
            <person name="Goodwin L."/>
            <person name="Pitluck S."/>
            <person name="Peters L."/>
            <person name="Land M.L."/>
            <person name="Hauser L."/>
            <person name="Orellana R."/>
            <person name="Lovley D."/>
            <person name="Woyke T.J."/>
        </authorList>
    </citation>
    <scope>NUCLEOTIDE SEQUENCE [LARGE SCALE GENOMIC DNA]</scope>
    <source>
        <strain evidence="1 2">2ac9</strain>
    </source>
</reference>
<dbReference type="RefSeq" id="WP_004073359.1">
    <property type="nucleotide sequence ID" value="NZ_CM001488.1"/>
</dbReference>
<dbReference type="EMBL" id="CM001488">
    <property type="protein sequence ID" value="EIM63973.1"/>
    <property type="molecule type" value="Genomic_DNA"/>
</dbReference>
<dbReference type="InterPro" id="IPR025639">
    <property type="entry name" value="DruA"/>
</dbReference>
<evidence type="ECO:0000313" key="2">
    <source>
        <dbReference type="Proteomes" id="UP000005778"/>
    </source>
</evidence>
<dbReference type="HOGENOM" id="CLU_949064_0_0_7"/>
<dbReference type="Pfam" id="PF14236">
    <property type="entry name" value="DruA"/>
    <property type="match status" value="1"/>
</dbReference>
<gene>
    <name evidence="1" type="ORF">DespoDRAFT_02080</name>
</gene>
<dbReference type="AlphaFoldDB" id="I5B3B0"/>
<dbReference type="Proteomes" id="UP000005778">
    <property type="component" value="Chromosome"/>
</dbReference>
<reference evidence="1 2" key="2">
    <citation type="submission" date="2012-02" db="EMBL/GenBank/DDBJ databases">
        <title>Improved High-Quality Draft sequence of Desulfobacter postgatei 2ac9.</title>
        <authorList>
            <consortium name="US DOE Joint Genome Institute"/>
            <person name="Lucas S."/>
            <person name="Han J."/>
            <person name="Lapidus A."/>
            <person name="Cheng J.-F."/>
            <person name="Goodwin L."/>
            <person name="Pitluck S."/>
            <person name="Peters L."/>
            <person name="Ovchinnikova G."/>
            <person name="Held B."/>
            <person name="Detter J.C."/>
            <person name="Han C."/>
            <person name="Tapia R."/>
            <person name="Land M."/>
            <person name="Hauser L."/>
            <person name="Kyrpides N."/>
            <person name="Ivanova N."/>
            <person name="Pagani I."/>
            <person name="Orellana R."/>
            <person name="Lovley D."/>
            <person name="Woyke T."/>
        </authorList>
    </citation>
    <scope>NUCLEOTIDE SEQUENCE [LARGE SCALE GENOMIC DNA]</scope>
    <source>
        <strain evidence="1 2">2ac9</strain>
    </source>
</reference>
<keyword evidence="2" id="KW-1185">Reference proteome</keyword>
<proteinExistence type="predicted"/>
<name>I5B3B0_9BACT</name>
<protein>
    <submittedName>
        <fullName evidence="1">Uncharacterized protein</fullName>
    </submittedName>
</protein>
<sequence>MIRYCGRDFTPTEITQIRALIKNNPQFNRTRLSIEVCRILQWFKPDGKTKDMSCRVAMLKMEKDGVICLPPSTQKTKRDRRIKLTSATDPQSRVVCPVHRLPELNLQIVTKATSGLWNEYIERYHYLGHKPLPGAQLRYFITAGEQIVALAGFGAAAWQTAPRDQFIGWTHDQRKANLHLIVNNARFLILPWIQSKNLASKVLSLITHRLPDDWHNKYNIRPVLLETFVQKDRFAGTCYKAANWQIVGETKGRGKLGANPKKGTVIVPIKDVWVYPLDQNFRTLLKST</sequence>
<accession>I5B3B0</accession>
<dbReference type="STRING" id="879212.DespoDRAFT_02080"/>